<dbReference type="SUPFAM" id="SSF74788">
    <property type="entry name" value="Cullin repeat-like"/>
    <property type="match status" value="1"/>
</dbReference>
<keyword evidence="2 4" id="KW-0813">Transport</keyword>
<dbReference type="Gene3D" id="1.20.1280.170">
    <property type="entry name" value="Exocyst complex component Exo70"/>
    <property type="match status" value="1"/>
</dbReference>
<dbReference type="Proteomes" id="UP001190700">
    <property type="component" value="Unassembled WGS sequence"/>
</dbReference>
<comment type="similarity">
    <text evidence="1 4">Belongs to the EXO70 family.</text>
</comment>
<protein>
    <recommendedName>
        <fullName evidence="4">Exocyst subunit Exo70 family protein</fullName>
    </recommendedName>
</protein>
<dbReference type="GO" id="GO:0015031">
    <property type="term" value="P:protein transport"/>
    <property type="evidence" value="ECO:0007669"/>
    <property type="project" value="UniProtKB-KW"/>
</dbReference>
<keyword evidence="8" id="KW-1185">Reference proteome</keyword>
<dbReference type="InterPro" id="IPR016159">
    <property type="entry name" value="Cullin_repeat-like_dom_sf"/>
</dbReference>
<dbReference type="InterPro" id="IPR046364">
    <property type="entry name" value="Exo70_C"/>
</dbReference>
<reference evidence="7 8" key="1">
    <citation type="journal article" date="2015" name="Genome Biol. Evol.">
        <title>Comparative Genomics of a Bacterivorous Green Alga Reveals Evolutionary Causalities and Consequences of Phago-Mixotrophic Mode of Nutrition.</title>
        <authorList>
            <person name="Burns J.A."/>
            <person name="Paasch A."/>
            <person name="Narechania A."/>
            <person name="Kim E."/>
        </authorList>
    </citation>
    <scope>NUCLEOTIDE SEQUENCE [LARGE SCALE GENOMIC DNA]</scope>
    <source>
        <strain evidence="7 8">PLY_AMNH</strain>
    </source>
</reference>
<comment type="caution">
    <text evidence="7">The sequence shown here is derived from an EMBL/GenBank/DDBJ whole genome shotgun (WGS) entry which is preliminary data.</text>
</comment>
<feature type="domain" description="Exocyst complex subunit Exo70 C-terminal" evidence="6">
    <location>
        <begin position="111"/>
        <end position="227"/>
    </location>
</feature>
<feature type="region of interest" description="Disordered" evidence="5">
    <location>
        <begin position="15"/>
        <end position="34"/>
    </location>
</feature>
<evidence type="ECO:0000256" key="5">
    <source>
        <dbReference type="SAM" id="MobiDB-lite"/>
    </source>
</evidence>
<evidence type="ECO:0000256" key="3">
    <source>
        <dbReference type="ARBA" id="ARBA00022483"/>
    </source>
</evidence>
<dbReference type="PANTHER" id="PTHR12542:SF41">
    <property type="entry name" value="EXOCYST COMPLEX COMPONENT 7"/>
    <property type="match status" value="1"/>
</dbReference>
<name>A0AAE0FLG1_9CHLO</name>
<comment type="function">
    <text evidence="4">Component of the exocyst complex.</text>
</comment>
<organism evidence="7 8">
    <name type="scientific">Cymbomonas tetramitiformis</name>
    <dbReference type="NCBI Taxonomy" id="36881"/>
    <lineage>
        <taxon>Eukaryota</taxon>
        <taxon>Viridiplantae</taxon>
        <taxon>Chlorophyta</taxon>
        <taxon>Pyramimonadophyceae</taxon>
        <taxon>Pyramimonadales</taxon>
        <taxon>Pyramimonadaceae</taxon>
        <taxon>Cymbomonas</taxon>
    </lineage>
</organism>
<evidence type="ECO:0000256" key="4">
    <source>
        <dbReference type="RuleBase" id="RU365026"/>
    </source>
</evidence>
<evidence type="ECO:0000256" key="2">
    <source>
        <dbReference type="ARBA" id="ARBA00022448"/>
    </source>
</evidence>
<evidence type="ECO:0000313" key="7">
    <source>
        <dbReference type="EMBL" id="KAK3261884.1"/>
    </source>
</evidence>
<accession>A0AAE0FLG1</accession>
<dbReference type="PANTHER" id="PTHR12542">
    <property type="entry name" value="EXOCYST COMPLEX PROTEIN EXO70"/>
    <property type="match status" value="1"/>
</dbReference>
<keyword evidence="3 4" id="KW-0268">Exocytosis</keyword>
<dbReference type="AlphaFoldDB" id="A0AAE0FLG1"/>
<dbReference type="Pfam" id="PF03081">
    <property type="entry name" value="Exo70_C"/>
    <property type="match status" value="1"/>
</dbReference>
<dbReference type="GO" id="GO:0005546">
    <property type="term" value="F:phosphatidylinositol-4,5-bisphosphate binding"/>
    <property type="evidence" value="ECO:0007669"/>
    <property type="project" value="InterPro"/>
</dbReference>
<dbReference type="InterPro" id="IPR004140">
    <property type="entry name" value="Exo70"/>
</dbReference>
<dbReference type="GO" id="GO:0006887">
    <property type="term" value="P:exocytosis"/>
    <property type="evidence" value="ECO:0007669"/>
    <property type="project" value="UniProtKB-KW"/>
</dbReference>
<evidence type="ECO:0000256" key="1">
    <source>
        <dbReference type="ARBA" id="ARBA00006756"/>
    </source>
</evidence>
<dbReference type="GO" id="GO:0000145">
    <property type="term" value="C:exocyst"/>
    <property type="evidence" value="ECO:0007669"/>
    <property type="project" value="InterPro"/>
</dbReference>
<evidence type="ECO:0000313" key="8">
    <source>
        <dbReference type="Proteomes" id="UP001190700"/>
    </source>
</evidence>
<sequence>MSAVAEDVTQRLGINIRDRDEEEAASTSGRPEPRAHLTMELVPPFVVPQLQSLCHTMVAGGNTSCIKIYVEIRSNALSQSLKGLGLDRISKEEAHKLSWEGLETRIGRWITYLHGTVSILTAELKLAKAVLPAEEVGKAFAGVIAETVNTLVSVGETMVRSKKTPEKVFALLDMMGHFEHSLPHLASMLQDEACAHMNHQLKDLMEHLAVASRETFYEFEDAVSHDAVK</sequence>
<evidence type="ECO:0000259" key="6">
    <source>
        <dbReference type="Pfam" id="PF03081"/>
    </source>
</evidence>
<proteinExistence type="inferred from homology"/>
<keyword evidence="4" id="KW-0653">Protein transport</keyword>
<gene>
    <name evidence="7" type="ORF">CYMTET_29234</name>
</gene>
<dbReference type="EMBL" id="LGRX02016581">
    <property type="protein sequence ID" value="KAK3261884.1"/>
    <property type="molecule type" value="Genomic_DNA"/>
</dbReference>